<organism evidence="10 11">
    <name type="scientific">Thermobispora bispora (strain ATCC 19993 / DSM 43833 / CBS 139.67 / JCM 10125 / KCTC 9307 / NBRC 14880 / R51)</name>
    <dbReference type="NCBI Taxonomy" id="469371"/>
    <lineage>
        <taxon>Bacteria</taxon>
        <taxon>Bacillati</taxon>
        <taxon>Actinomycetota</taxon>
        <taxon>Actinomycetes</taxon>
        <taxon>Streptosporangiales</taxon>
        <taxon>Streptosporangiaceae</taxon>
        <taxon>Thermobispora</taxon>
    </lineage>
</organism>
<feature type="transmembrane region" description="Helical" evidence="8">
    <location>
        <begin position="452"/>
        <end position="472"/>
    </location>
</feature>
<evidence type="ECO:0000256" key="4">
    <source>
        <dbReference type="ARBA" id="ARBA00022692"/>
    </source>
</evidence>
<dbReference type="GO" id="GO:0022857">
    <property type="term" value="F:transmembrane transporter activity"/>
    <property type="evidence" value="ECO:0007669"/>
    <property type="project" value="InterPro"/>
</dbReference>
<evidence type="ECO:0000256" key="3">
    <source>
        <dbReference type="ARBA" id="ARBA00022475"/>
    </source>
</evidence>
<dbReference type="InterPro" id="IPR020846">
    <property type="entry name" value="MFS_dom"/>
</dbReference>
<dbReference type="PANTHER" id="PTHR42718:SF46">
    <property type="entry name" value="BLR6921 PROTEIN"/>
    <property type="match status" value="1"/>
</dbReference>
<dbReference type="Gene3D" id="1.20.1720.10">
    <property type="entry name" value="Multidrug resistance protein D"/>
    <property type="match status" value="1"/>
</dbReference>
<accession>D6YAR4</accession>
<dbReference type="InterPro" id="IPR005829">
    <property type="entry name" value="Sugar_transporter_CS"/>
</dbReference>
<dbReference type="EMBL" id="CP001874">
    <property type="protein sequence ID" value="ADG88281.1"/>
    <property type="molecule type" value="Genomic_DNA"/>
</dbReference>
<feature type="transmembrane region" description="Helical" evidence="8">
    <location>
        <begin position="213"/>
        <end position="233"/>
    </location>
</feature>
<dbReference type="PANTHER" id="PTHR42718">
    <property type="entry name" value="MAJOR FACILITATOR SUPERFAMILY MULTIDRUG TRANSPORTER MFSC"/>
    <property type="match status" value="1"/>
</dbReference>
<feature type="transmembrane region" description="Helical" evidence="8">
    <location>
        <begin position="369"/>
        <end position="390"/>
    </location>
</feature>
<dbReference type="Gene3D" id="1.20.1250.20">
    <property type="entry name" value="MFS general substrate transporter like domains"/>
    <property type="match status" value="1"/>
</dbReference>
<dbReference type="Pfam" id="PF07690">
    <property type="entry name" value="MFS_1"/>
    <property type="match status" value="1"/>
</dbReference>
<dbReference type="KEGG" id="tbi:Tbis_1566"/>
<evidence type="ECO:0000256" key="1">
    <source>
        <dbReference type="ARBA" id="ARBA00004651"/>
    </source>
</evidence>
<gene>
    <name evidence="10" type="ordered locus">Tbis_1566</name>
</gene>
<keyword evidence="6 8" id="KW-0472">Membrane</keyword>
<dbReference type="GO" id="GO:0005886">
    <property type="term" value="C:plasma membrane"/>
    <property type="evidence" value="ECO:0007669"/>
    <property type="project" value="UniProtKB-SubCell"/>
</dbReference>
<dbReference type="CDD" id="cd17321">
    <property type="entry name" value="MFS_MMR_MDR_like"/>
    <property type="match status" value="1"/>
</dbReference>
<dbReference type="InterPro" id="IPR036259">
    <property type="entry name" value="MFS_trans_sf"/>
</dbReference>
<feature type="compositionally biased region" description="Pro residues" evidence="7">
    <location>
        <begin position="10"/>
        <end position="21"/>
    </location>
</feature>
<evidence type="ECO:0000256" key="7">
    <source>
        <dbReference type="SAM" id="MobiDB-lite"/>
    </source>
</evidence>
<keyword evidence="11" id="KW-1185">Reference proteome</keyword>
<feature type="region of interest" description="Disordered" evidence="7">
    <location>
        <begin position="1"/>
        <end position="21"/>
    </location>
</feature>
<comment type="subcellular location">
    <subcellularLocation>
        <location evidence="1">Cell membrane</location>
        <topology evidence="1">Multi-pass membrane protein</topology>
    </subcellularLocation>
</comment>
<dbReference type="SUPFAM" id="SSF103473">
    <property type="entry name" value="MFS general substrate transporter"/>
    <property type="match status" value="1"/>
</dbReference>
<dbReference type="PROSITE" id="PS00216">
    <property type="entry name" value="SUGAR_TRANSPORT_1"/>
    <property type="match status" value="1"/>
</dbReference>
<keyword evidence="2" id="KW-0813">Transport</keyword>
<evidence type="ECO:0000313" key="11">
    <source>
        <dbReference type="Proteomes" id="UP000006640"/>
    </source>
</evidence>
<dbReference type="HOGENOM" id="CLU_000960_28_2_11"/>
<evidence type="ECO:0000313" key="10">
    <source>
        <dbReference type="EMBL" id="ADG88281.1"/>
    </source>
</evidence>
<feature type="transmembrane region" description="Helical" evidence="8">
    <location>
        <begin position="239"/>
        <end position="260"/>
    </location>
</feature>
<feature type="transmembrane region" description="Helical" evidence="8">
    <location>
        <begin position="280"/>
        <end position="305"/>
    </location>
</feature>
<keyword evidence="3" id="KW-1003">Cell membrane</keyword>
<evidence type="ECO:0000256" key="8">
    <source>
        <dbReference type="SAM" id="Phobius"/>
    </source>
</evidence>
<name>D6YAR4_THEBD</name>
<dbReference type="Proteomes" id="UP000006640">
    <property type="component" value="Chromosome"/>
</dbReference>
<reference evidence="10 11" key="1">
    <citation type="submission" date="2010-01" db="EMBL/GenBank/DDBJ databases">
        <title>The complete genome of Thermobispora bispora DSM 43833.</title>
        <authorList>
            <consortium name="US DOE Joint Genome Institute (JGI-PGF)"/>
            <person name="Lucas S."/>
            <person name="Copeland A."/>
            <person name="Lapidus A."/>
            <person name="Glavina del Rio T."/>
            <person name="Dalin E."/>
            <person name="Tice H."/>
            <person name="Bruce D."/>
            <person name="Goodwin L."/>
            <person name="Pitluck S."/>
            <person name="Kyrpides N."/>
            <person name="Mavromatis K."/>
            <person name="Ivanova N."/>
            <person name="Mikhailova N."/>
            <person name="Chertkov O."/>
            <person name="Brettin T."/>
            <person name="Detter J.C."/>
            <person name="Han C."/>
            <person name="Larimer F."/>
            <person name="Land M."/>
            <person name="Hauser L."/>
            <person name="Markowitz V."/>
            <person name="Cheng J.-F."/>
            <person name="Hugenholtz P."/>
            <person name="Woyke T."/>
            <person name="Wu D."/>
            <person name="Jando M."/>
            <person name="Schneider S."/>
            <person name="Klenk H.-P."/>
            <person name="Eisen J.A."/>
        </authorList>
    </citation>
    <scope>NUCLEOTIDE SEQUENCE [LARGE SCALE GENOMIC DNA]</scope>
    <source>
        <strain evidence="11">ATCC 19993 / DSM 43833 / CBS 139.67 / JCM 10125 / KCTC 9307 / NBRC 14880 / R51</strain>
    </source>
</reference>
<evidence type="ECO:0000256" key="2">
    <source>
        <dbReference type="ARBA" id="ARBA00022448"/>
    </source>
</evidence>
<protein>
    <submittedName>
        <fullName evidence="10">Major facilitator superfamily MFS_1</fullName>
    </submittedName>
</protein>
<feature type="transmembrane region" description="Helical" evidence="8">
    <location>
        <begin position="93"/>
        <end position="112"/>
    </location>
</feature>
<evidence type="ECO:0000256" key="6">
    <source>
        <dbReference type="ARBA" id="ARBA00023136"/>
    </source>
</evidence>
<evidence type="ECO:0000259" key="9">
    <source>
        <dbReference type="PROSITE" id="PS50850"/>
    </source>
</evidence>
<feature type="transmembrane region" description="Helical" evidence="8">
    <location>
        <begin position="411"/>
        <end position="432"/>
    </location>
</feature>
<feature type="domain" description="Major facilitator superfamily (MFS) profile" evidence="9">
    <location>
        <begin position="27"/>
        <end position="476"/>
    </location>
</feature>
<feature type="transmembrane region" description="Helical" evidence="8">
    <location>
        <begin position="311"/>
        <end position="334"/>
    </location>
</feature>
<feature type="transmembrane region" description="Helical" evidence="8">
    <location>
        <begin position="180"/>
        <end position="201"/>
    </location>
</feature>
<sequence length="481" mass="47875">MHDSTRTTPASPPPVPPAPDPPAPWSAMAVLGAAQLMVMLDSTVVNVALPTIGRSLSAGAAAQQWTVGSYVLMYGSLLLAGGRISDVFGRRRSFLAGLALFGAASALCGLAPGTPALIAGRFVQGAAAAVLSAAALSAVLAIYRLPGQRRLALTAWSGLGVVGATIGVILGGLLTTTLGWRWAFLINVPICVLTGIAALRAVPPLSAVRRRPLRLPIALLTTAGLAALSYGLIRLQDGAGTGAAWLGILVAALLLTLVAVRQARAEDPLLPLHLLRLPTYALSSVGLSLAAAVMIGGTYLASGYFQRAHGMAAITAGLALVPMGLSSLLAALVVPRLAGRLGFARLYLCAAAAQLAGAGILVISTGNALIAGVALVIIGAGLPSSFVPLYTIGSSHVRPAESGVGSGLLNTFNQTGAALGVAVAGTVAAAAAASSLRAGATAAQAGTHATSAGFAVLAACAVLALINATVLIRLTRPVSAP</sequence>
<dbReference type="PROSITE" id="PS50850">
    <property type="entry name" value="MFS"/>
    <property type="match status" value="1"/>
</dbReference>
<dbReference type="AlphaFoldDB" id="D6YAR4"/>
<feature type="transmembrane region" description="Helical" evidence="8">
    <location>
        <begin position="118"/>
        <end position="143"/>
    </location>
</feature>
<dbReference type="RefSeq" id="WP_013131814.1">
    <property type="nucleotide sequence ID" value="NC_014165.1"/>
</dbReference>
<feature type="transmembrane region" description="Helical" evidence="8">
    <location>
        <begin position="346"/>
        <end position="363"/>
    </location>
</feature>
<keyword evidence="5 8" id="KW-1133">Transmembrane helix</keyword>
<feature type="transmembrane region" description="Helical" evidence="8">
    <location>
        <begin position="155"/>
        <end position="174"/>
    </location>
</feature>
<keyword evidence="4 8" id="KW-0812">Transmembrane</keyword>
<dbReference type="eggNOG" id="COG0477">
    <property type="taxonomic scope" value="Bacteria"/>
</dbReference>
<evidence type="ECO:0000256" key="5">
    <source>
        <dbReference type="ARBA" id="ARBA00022989"/>
    </source>
</evidence>
<dbReference type="InterPro" id="IPR011701">
    <property type="entry name" value="MFS"/>
</dbReference>
<proteinExistence type="predicted"/>